<evidence type="ECO:0000256" key="7">
    <source>
        <dbReference type="SAM" id="MobiDB-lite"/>
    </source>
</evidence>
<dbReference type="Pfam" id="PF00249">
    <property type="entry name" value="Myb_DNA-binding"/>
    <property type="match status" value="1"/>
</dbReference>
<dbReference type="NCBIfam" id="TIGR01557">
    <property type="entry name" value="myb_SHAQKYF"/>
    <property type="match status" value="1"/>
</dbReference>
<dbReference type="EMBL" id="VDCV01000002">
    <property type="protein sequence ID" value="KAB5568955.1"/>
    <property type="molecule type" value="Genomic_DNA"/>
</dbReference>
<keyword evidence="3" id="KW-0221">Differentiation</keyword>
<accession>A0A5N5NMW8</accession>
<dbReference type="InterPro" id="IPR001005">
    <property type="entry name" value="SANT/Myb"/>
</dbReference>
<evidence type="ECO:0000256" key="6">
    <source>
        <dbReference type="ARBA" id="ARBA00023242"/>
    </source>
</evidence>
<comment type="subcellular location">
    <subcellularLocation>
        <location evidence="1">Nucleus</location>
    </subcellularLocation>
</comment>
<sequence>MRAVSLFPDLSLQISPPAVLEAKETGDDGGLAGKALCRDRSSTADSGSSGSDLSHENGFLNQDRITYNLGPSQPPLSLGFDMTDLSSPSLQLPRNLDHQYHHDPHHPQIYGHDFKRSARMIRGVKRSARAPRMRWTTTLHAHFIHAVQLLGGHERATPKSVLELMNAKDLTLAHVKSHLQMYRTVKSTDKGSGAILTDQFMMVLVSGQTDQRATILEVDAAGLSGEKTGASNPSVSLNNPPPPPPPLFSIQKNQRNSRSLSMAGDEKNRSSLYSLTYSDFTAHDQSKEVGKKATLNMAANLKERLDSSSLSSSDTLLNLEFTLGRPSWHLDYAESSNDQLTLLKC</sequence>
<dbReference type="AlphaFoldDB" id="A0A5N5NMW8"/>
<evidence type="ECO:0000256" key="5">
    <source>
        <dbReference type="ARBA" id="ARBA00023163"/>
    </source>
</evidence>
<comment type="caution">
    <text evidence="9">The sequence shown here is derived from an EMBL/GenBank/DDBJ whole genome shotgun (WGS) entry which is preliminary data.</text>
</comment>
<reference evidence="10" key="1">
    <citation type="journal article" date="2019" name="Gigascience">
        <title>De novo genome assembly of the endangered Acer yangbiense, a plant species with extremely small populations endemic to Yunnan Province, China.</title>
        <authorList>
            <person name="Yang J."/>
            <person name="Wariss H.M."/>
            <person name="Tao L."/>
            <person name="Zhang R."/>
            <person name="Yun Q."/>
            <person name="Hollingsworth P."/>
            <person name="Dao Z."/>
            <person name="Luo G."/>
            <person name="Guo H."/>
            <person name="Ma Y."/>
            <person name="Sun W."/>
        </authorList>
    </citation>
    <scope>NUCLEOTIDE SEQUENCE [LARGE SCALE GENOMIC DNA]</scope>
    <source>
        <strain evidence="10">cv. br00</strain>
    </source>
</reference>
<keyword evidence="4" id="KW-0805">Transcription regulation</keyword>
<dbReference type="FunFam" id="1.10.10.60:FF:000002">
    <property type="entry name" value="Myb family transcription factor"/>
    <property type="match status" value="1"/>
</dbReference>
<gene>
    <name evidence="9" type="ORF">DKX38_002748</name>
</gene>
<dbReference type="GO" id="GO:0005634">
    <property type="term" value="C:nucleus"/>
    <property type="evidence" value="ECO:0007669"/>
    <property type="project" value="UniProtKB-SubCell"/>
</dbReference>
<dbReference type="Gene3D" id="1.10.10.60">
    <property type="entry name" value="Homeodomain-like"/>
    <property type="match status" value="1"/>
</dbReference>
<evidence type="ECO:0000259" key="8">
    <source>
        <dbReference type="Pfam" id="PF00249"/>
    </source>
</evidence>
<dbReference type="InterPro" id="IPR006447">
    <property type="entry name" value="Myb_dom_plants"/>
</dbReference>
<dbReference type="InterPro" id="IPR009057">
    <property type="entry name" value="Homeodomain-like_sf"/>
</dbReference>
<name>A0A5N5NMW8_9ROSI</name>
<dbReference type="GO" id="GO:0000976">
    <property type="term" value="F:transcription cis-regulatory region binding"/>
    <property type="evidence" value="ECO:0007669"/>
    <property type="project" value="InterPro"/>
</dbReference>
<evidence type="ECO:0000256" key="1">
    <source>
        <dbReference type="ARBA" id="ARBA00004123"/>
    </source>
</evidence>
<feature type="region of interest" description="Disordered" evidence="7">
    <location>
        <begin position="224"/>
        <end position="247"/>
    </location>
</feature>
<keyword evidence="6" id="KW-0539">Nucleus</keyword>
<proteinExistence type="predicted"/>
<evidence type="ECO:0000256" key="2">
    <source>
        <dbReference type="ARBA" id="ARBA00022473"/>
    </source>
</evidence>
<evidence type="ECO:0000256" key="4">
    <source>
        <dbReference type="ARBA" id="ARBA00023015"/>
    </source>
</evidence>
<dbReference type="PANTHER" id="PTHR31496">
    <property type="entry name" value="TRANSCRIPTION FACTOR KAN2-RELATED"/>
    <property type="match status" value="1"/>
</dbReference>
<dbReference type="GO" id="GO:0010158">
    <property type="term" value="P:abaxial cell fate specification"/>
    <property type="evidence" value="ECO:0007669"/>
    <property type="project" value="InterPro"/>
</dbReference>
<organism evidence="9 10">
    <name type="scientific">Salix brachista</name>
    <dbReference type="NCBI Taxonomy" id="2182728"/>
    <lineage>
        <taxon>Eukaryota</taxon>
        <taxon>Viridiplantae</taxon>
        <taxon>Streptophyta</taxon>
        <taxon>Embryophyta</taxon>
        <taxon>Tracheophyta</taxon>
        <taxon>Spermatophyta</taxon>
        <taxon>Magnoliopsida</taxon>
        <taxon>eudicotyledons</taxon>
        <taxon>Gunneridae</taxon>
        <taxon>Pentapetalae</taxon>
        <taxon>rosids</taxon>
        <taxon>fabids</taxon>
        <taxon>Malpighiales</taxon>
        <taxon>Salicaceae</taxon>
        <taxon>Saliceae</taxon>
        <taxon>Salix</taxon>
    </lineage>
</organism>
<protein>
    <recommendedName>
        <fullName evidence="8">Myb-like domain-containing protein</fullName>
    </recommendedName>
</protein>
<keyword evidence="2" id="KW-0217">Developmental protein</keyword>
<feature type="domain" description="Myb-like" evidence="8">
    <location>
        <begin position="132"/>
        <end position="183"/>
    </location>
</feature>
<dbReference type="SUPFAM" id="SSF46689">
    <property type="entry name" value="Homeodomain-like"/>
    <property type="match status" value="1"/>
</dbReference>
<dbReference type="Proteomes" id="UP000326939">
    <property type="component" value="Chromosome 2"/>
</dbReference>
<evidence type="ECO:0000313" key="9">
    <source>
        <dbReference type="EMBL" id="KAB5568955.1"/>
    </source>
</evidence>
<dbReference type="GO" id="GO:0006355">
    <property type="term" value="P:regulation of DNA-templated transcription"/>
    <property type="evidence" value="ECO:0007669"/>
    <property type="project" value="InterPro"/>
</dbReference>
<evidence type="ECO:0000313" key="10">
    <source>
        <dbReference type="Proteomes" id="UP000326939"/>
    </source>
</evidence>
<keyword evidence="5" id="KW-0804">Transcription</keyword>
<keyword evidence="10" id="KW-1185">Reference proteome</keyword>
<evidence type="ECO:0000256" key="3">
    <source>
        <dbReference type="ARBA" id="ARBA00022782"/>
    </source>
</evidence>
<dbReference type="PANTHER" id="PTHR31496:SF25">
    <property type="entry name" value="TRANSCRIPTION FACTOR KAN3-RELATED"/>
    <property type="match status" value="1"/>
</dbReference>
<dbReference type="InterPro" id="IPR044847">
    <property type="entry name" value="KAN_fam"/>
</dbReference>